<dbReference type="InterPro" id="IPR011989">
    <property type="entry name" value="ARM-like"/>
</dbReference>
<protein>
    <submittedName>
        <fullName evidence="9">Uncharacterized protein</fullName>
    </submittedName>
</protein>
<sequence length="777" mass="84069">MAEYKISAILTGHDDDVRGVSFPSSRAVLSASRDGTVRLWKLLSDKPPLYDATISSHAGAWMNTVTYLPSNAQFPEGLVISSGKDVVIDVRAPSKAADDNAEALLLGHNRDVCALDVDPEGKYIISGSWDHDARVFPVGKWECEATLTGHEGTVWAVLAYDSENIITACADQKIRIFRRTGELVKVFHASNSPIRSLCRLAKGHPSGGDFASADNDGAIRLWKISGKQVGELRGHESFIYSIASLPSGELVSSGEDRTLRVWKGNECVQTITHPAISVWGVAVCAENGDIVTGASDRMVRVFTRDSERYADAETAARFEEAVKSSSIPQQTMAATNSENIPGPEFLTQKSGIKDGQIVQIKQPNGSITAHSWSASRGEWDLIGTVVDAVGSSSQKTEYKGQMYDFVFDVDMEDGKPALKLPYNVSQNPYDAATKFIQDNKAPISYLEQVANFIIQNTQGHTIGQSQAAQGAPDPWGSDNRYRPEDSAPAAPPPSAKKSLPHTEYVFILNGKVSPIQKKIVELNQALIDGGNKEISLNPSEISTLAQLTKYVESIDATYGTTKSKAVETGLDLVIKLATVWPYKDRMPGLDLLRFLAVAPETATFTYHSGGNIIDVITAGVTEQTPALDNHLAMGLRAFVNLFRSPAGQALAFKEFEKISSTASSAISASKNRNVLIAAATVYINYAVLFLSDPDAAPFDHALAIVEILSSKILATQSDSEVVFRALMALGTILFLDAEVKSAAKKVYDVEKYIAIAVTKAPEPRIKNAAREIQEALK</sequence>
<dbReference type="InterPro" id="IPR038122">
    <property type="entry name" value="PFU_sf"/>
</dbReference>
<evidence type="ECO:0000259" key="7">
    <source>
        <dbReference type="PROSITE" id="PS51394"/>
    </source>
</evidence>
<dbReference type="InterPro" id="IPR015155">
    <property type="entry name" value="PFU"/>
</dbReference>
<evidence type="ECO:0000259" key="8">
    <source>
        <dbReference type="PROSITE" id="PS51396"/>
    </source>
</evidence>
<gene>
    <name evidence="9" type="ORF">B2J93_7153</name>
</gene>
<dbReference type="PROSITE" id="PS51396">
    <property type="entry name" value="PUL"/>
    <property type="match status" value="1"/>
</dbReference>
<evidence type="ECO:0000256" key="4">
    <source>
        <dbReference type="ARBA" id="ARBA00022737"/>
    </source>
</evidence>
<dbReference type="AlphaFoldDB" id="A0A218Z580"/>
<comment type="caution">
    <text evidence="9">The sequence shown here is derived from an EMBL/GenBank/DDBJ whole genome shotgun (WGS) entry which is preliminary data.</text>
</comment>
<dbReference type="Gene3D" id="3.10.20.870">
    <property type="entry name" value="PFU (PLAA family ubiquitin binding), C-terminal domain"/>
    <property type="match status" value="1"/>
</dbReference>
<evidence type="ECO:0000256" key="5">
    <source>
        <dbReference type="PROSITE-ProRule" id="PRU00221"/>
    </source>
</evidence>
<dbReference type="Proteomes" id="UP000242519">
    <property type="component" value="Unassembled WGS sequence"/>
</dbReference>
<dbReference type="SUPFAM" id="SSF50978">
    <property type="entry name" value="WD40 repeat-like"/>
    <property type="match status" value="1"/>
</dbReference>
<dbReference type="GO" id="GO:0005634">
    <property type="term" value="C:nucleus"/>
    <property type="evidence" value="ECO:0007669"/>
    <property type="project" value="TreeGrafter"/>
</dbReference>
<name>A0A218Z580_9HELO</name>
<dbReference type="PROSITE" id="PS51394">
    <property type="entry name" value="PFU"/>
    <property type="match status" value="1"/>
</dbReference>
<feature type="region of interest" description="Disordered" evidence="6">
    <location>
        <begin position="461"/>
        <end position="497"/>
    </location>
</feature>
<dbReference type="FunFam" id="2.130.10.10:FF:000236">
    <property type="entry name" value="Polyubiquitin binding protein (Doa1/Ufd3)"/>
    <property type="match status" value="1"/>
</dbReference>
<dbReference type="Pfam" id="PF00400">
    <property type="entry name" value="WD40"/>
    <property type="match status" value="6"/>
</dbReference>
<evidence type="ECO:0000313" key="9">
    <source>
        <dbReference type="EMBL" id="OWP03207.1"/>
    </source>
</evidence>
<feature type="domain" description="PFU" evidence="7">
    <location>
        <begin position="371"/>
        <end position="467"/>
    </location>
</feature>
<dbReference type="PANTHER" id="PTHR19849">
    <property type="entry name" value="PHOSPHOLIPASE A-2-ACTIVATING PROTEIN"/>
    <property type="match status" value="1"/>
</dbReference>
<accession>A0A218Z580</accession>
<dbReference type="InterPro" id="IPR013535">
    <property type="entry name" value="PUL_dom"/>
</dbReference>
<dbReference type="InParanoid" id="A0A218Z580"/>
<dbReference type="InterPro" id="IPR015943">
    <property type="entry name" value="WD40/YVTN_repeat-like_dom_sf"/>
</dbReference>
<dbReference type="EMBL" id="MZNU01000182">
    <property type="protein sequence ID" value="OWP03207.1"/>
    <property type="molecule type" value="Genomic_DNA"/>
</dbReference>
<organism evidence="9 10">
    <name type="scientific">Diplocarpon coronariae</name>
    <dbReference type="NCBI Taxonomy" id="2795749"/>
    <lineage>
        <taxon>Eukaryota</taxon>
        <taxon>Fungi</taxon>
        <taxon>Dikarya</taxon>
        <taxon>Ascomycota</taxon>
        <taxon>Pezizomycotina</taxon>
        <taxon>Leotiomycetes</taxon>
        <taxon>Helotiales</taxon>
        <taxon>Drepanopezizaceae</taxon>
        <taxon>Diplocarpon</taxon>
    </lineage>
</organism>
<dbReference type="CDD" id="cd00200">
    <property type="entry name" value="WD40"/>
    <property type="match status" value="1"/>
</dbReference>
<keyword evidence="2" id="KW-0963">Cytoplasm</keyword>
<dbReference type="GO" id="GO:0005737">
    <property type="term" value="C:cytoplasm"/>
    <property type="evidence" value="ECO:0007669"/>
    <property type="project" value="UniProtKB-SubCell"/>
</dbReference>
<dbReference type="PROSITE" id="PS50082">
    <property type="entry name" value="WD_REPEATS_2"/>
    <property type="match status" value="3"/>
</dbReference>
<dbReference type="Pfam" id="PF08324">
    <property type="entry name" value="PUL"/>
    <property type="match status" value="1"/>
</dbReference>
<reference evidence="9 10" key="1">
    <citation type="submission" date="2017-04" db="EMBL/GenBank/DDBJ databases">
        <title>Draft genome sequence of Marssonina coronaria NL1: causal agent of apple blotch.</title>
        <authorList>
            <person name="Cheng Q."/>
        </authorList>
    </citation>
    <scope>NUCLEOTIDE SEQUENCE [LARGE SCALE GENOMIC DNA]</scope>
    <source>
        <strain evidence="9 10">NL1</strain>
    </source>
</reference>
<evidence type="ECO:0000313" key="10">
    <source>
        <dbReference type="Proteomes" id="UP000242519"/>
    </source>
</evidence>
<evidence type="ECO:0000256" key="3">
    <source>
        <dbReference type="ARBA" id="ARBA00022574"/>
    </source>
</evidence>
<proteinExistence type="predicted"/>
<keyword evidence="4" id="KW-0677">Repeat</keyword>
<dbReference type="InterPro" id="IPR001680">
    <property type="entry name" value="WD40_rpt"/>
</dbReference>
<comment type="subcellular location">
    <subcellularLocation>
        <location evidence="1">Cytoplasm</location>
    </subcellularLocation>
</comment>
<dbReference type="PROSITE" id="PS50294">
    <property type="entry name" value="WD_REPEATS_REGION"/>
    <property type="match status" value="2"/>
</dbReference>
<keyword evidence="3 5" id="KW-0853">WD repeat</keyword>
<dbReference type="GO" id="GO:0010992">
    <property type="term" value="P:ubiquitin recycling"/>
    <property type="evidence" value="ECO:0007669"/>
    <property type="project" value="TreeGrafter"/>
</dbReference>
<keyword evidence="10" id="KW-1185">Reference proteome</keyword>
<dbReference type="GO" id="GO:0043130">
    <property type="term" value="F:ubiquitin binding"/>
    <property type="evidence" value="ECO:0007669"/>
    <property type="project" value="TreeGrafter"/>
</dbReference>
<dbReference type="SMART" id="SM00320">
    <property type="entry name" value="WD40"/>
    <property type="match status" value="6"/>
</dbReference>
<dbReference type="STRING" id="503106.A0A218Z580"/>
<feature type="domain" description="PUL" evidence="8">
    <location>
        <begin position="497"/>
        <end position="775"/>
    </location>
</feature>
<dbReference type="Gene3D" id="1.25.10.10">
    <property type="entry name" value="Leucine-rich Repeat Variant"/>
    <property type="match status" value="1"/>
</dbReference>
<feature type="repeat" description="WD" evidence="5">
    <location>
        <begin position="10"/>
        <end position="42"/>
    </location>
</feature>
<dbReference type="Pfam" id="PF09070">
    <property type="entry name" value="PFU"/>
    <property type="match status" value="1"/>
</dbReference>
<dbReference type="PANTHER" id="PTHR19849:SF0">
    <property type="entry name" value="PHOSPHOLIPASE A-2-ACTIVATING PROTEIN"/>
    <property type="match status" value="1"/>
</dbReference>
<dbReference type="Gene3D" id="2.130.10.10">
    <property type="entry name" value="YVTN repeat-like/Quinoprotein amine dehydrogenase"/>
    <property type="match status" value="1"/>
</dbReference>
<evidence type="ECO:0000256" key="6">
    <source>
        <dbReference type="SAM" id="MobiDB-lite"/>
    </source>
</evidence>
<dbReference type="FunCoup" id="A0A218Z580">
    <property type="interactions" value="1339"/>
</dbReference>
<dbReference type="InterPro" id="IPR036322">
    <property type="entry name" value="WD40_repeat_dom_sf"/>
</dbReference>
<feature type="repeat" description="WD" evidence="5">
    <location>
        <begin position="232"/>
        <end position="263"/>
    </location>
</feature>
<dbReference type="OrthoDB" id="10265988at2759"/>
<feature type="repeat" description="WD" evidence="5">
    <location>
        <begin position="105"/>
        <end position="136"/>
    </location>
</feature>
<evidence type="ECO:0000256" key="2">
    <source>
        <dbReference type="ARBA" id="ARBA00022490"/>
    </source>
</evidence>
<dbReference type="GO" id="GO:0043161">
    <property type="term" value="P:proteasome-mediated ubiquitin-dependent protein catabolic process"/>
    <property type="evidence" value="ECO:0007669"/>
    <property type="project" value="TreeGrafter"/>
</dbReference>
<evidence type="ECO:0000256" key="1">
    <source>
        <dbReference type="ARBA" id="ARBA00004496"/>
    </source>
</evidence>